<dbReference type="eggNOG" id="arCOG06429">
    <property type="taxonomic scope" value="Archaea"/>
</dbReference>
<keyword evidence="3" id="KW-1185">Reference proteome</keyword>
<gene>
    <name evidence="2" type="ORF">SAMN05216285_1143</name>
</gene>
<evidence type="ECO:0000313" key="3">
    <source>
        <dbReference type="Proteomes" id="UP000183275"/>
    </source>
</evidence>
<name>A0A1I0MZ44_9EURY</name>
<evidence type="ECO:0000313" key="2">
    <source>
        <dbReference type="EMBL" id="SEV93757.1"/>
    </source>
</evidence>
<dbReference type="STRING" id="1202768.SAMN05216285_1143"/>
<accession>A0A1I0MZ44</accession>
<feature type="compositionally biased region" description="Gly residues" evidence="1">
    <location>
        <begin position="269"/>
        <end position="278"/>
    </location>
</feature>
<dbReference type="RefSeq" id="WP_049990524.1">
    <property type="nucleotide sequence ID" value="NZ_FOIS01000002.1"/>
</dbReference>
<dbReference type="Pfam" id="PF05742">
    <property type="entry name" value="TANGO2"/>
    <property type="match status" value="1"/>
</dbReference>
<dbReference type="Proteomes" id="UP000183275">
    <property type="component" value="Unassembled WGS sequence"/>
</dbReference>
<dbReference type="AlphaFoldDB" id="A0A1I0MZ44"/>
<feature type="region of interest" description="Disordered" evidence="1">
    <location>
        <begin position="250"/>
        <end position="278"/>
    </location>
</feature>
<protein>
    <submittedName>
        <fullName evidence="2">Transport and Golgi organisation 2</fullName>
    </submittedName>
</protein>
<dbReference type="OrthoDB" id="312503at2157"/>
<reference evidence="3" key="1">
    <citation type="submission" date="2016-10" db="EMBL/GenBank/DDBJ databases">
        <authorList>
            <person name="Varghese N."/>
        </authorList>
    </citation>
    <scope>NUCLEOTIDE SEQUENCE [LARGE SCALE GENOMIC DNA]</scope>
    <source>
        <strain evidence="3">CGMCC 1.12284</strain>
    </source>
</reference>
<sequence>MCTLTLAWRVFDDAPVAVAANRDEAFGRESVPPAVYRDEPLAVAPRDAEAGGTWIGYNEHGVFVGITNKWTDADLAGERSRGLLVADALAARSAAEARSIVEDATANAEYDGFYLVVADADQAVCYRWDGSLSATEFEPGVHVVVNVAVDDEVDAPSIRTDAGRDQAANARAVREVLAAGPNETAAEWLERAGAVLGDHEYGVCIHRDGFGTRSSSLIALGPETASYEFAPGPPCRTSYRPVDIAADIGSDRDIDSTADGMEVEDDRGVGGVDGEGHI</sequence>
<evidence type="ECO:0000256" key="1">
    <source>
        <dbReference type="SAM" id="MobiDB-lite"/>
    </source>
</evidence>
<dbReference type="Gene3D" id="3.60.60.10">
    <property type="entry name" value="Penicillin V Acylase, Chain A"/>
    <property type="match status" value="1"/>
</dbReference>
<dbReference type="PANTHER" id="PTHR17985:SF8">
    <property type="entry name" value="TRANSPORT AND GOLGI ORGANIZATION PROTEIN 2 HOMOLOG"/>
    <property type="match status" value="1"/>
</dbReference>
<proteinExistence type="predicted"/>
<dbReference type="PANTHER" id="PTHR17985">
    <property type="entry name" value="SER/THR-RICH PROTEIN T10 IN DGCR REGION"/>
    <property type="match status" value="1"/>
</dbReference>
<dbReference type="InterPro" id="IPR008551">
    <property type="entry name" value="TANGO2"/>
</dbReference>
<organism evidence="2 3">
    <name type="scientific">Natrinema salifodinae</name>
    <dbReference type="NCBI Taxonomy" id="1202768"/>
    <lineage>
        <taxon>Archaea</taxon>
        <taxon>Methanobacteriati</taxon>
        <taxon>Methanobacteriota</taxon>
        <taxon>Stenosarchaea group</taxon>
        <taxon>Halobacteria</taxon>
        <taxon>Halobacteriales</taxon>
        <taxon>Natrialbaceae</taxon>
        <taxon>Natrinema</taxon>
    </lineage>
</organism>
<dbReference type="EMBL" id="FOIS01000002">
    <property type="protein sequence ID" value="SEV93757.1"/>
    <property type="molecule type" value="Genomic_DNA"/>
</dbReference>